<comment type="caution">
    <text evidence="2">The sequence shown here is derived from an EMBL/GenBank/DDBJ whole genome shotgun (WGS) entry which is preliminary data.</text>
</comment>
<protein>
    <recommendedName>
        <fullName evidence="4">SCP domain-containing protein</fullName>
    </recommendedName>
</protein>
<evidence type="ECO:0000313" key="3">
    <source>
        <dbReference type="Proteomes" id="UP000315842"/>
    </source>
</evidence>
<evidence type="ECO:0000256" key="1">
    <source>
        <dbReference type="SAM" id="MobiDB-lite"/>
    </source>
</evidence>
<organism evidence="2 3">
    <name type="scientific">Cellulomonas uda</name>
    <dbReference type="NCBI Taxonomy" id="1714"/>
    <lineage>
        <taxon>Bacteria</taxon>
        <taxon>Bacillati</taxon>
        <taxon>Actinomycetota</taxon>
        <taxon>Actinomycetes</taxon>
        <taxon>Micrococcales</taxon>
        <taxon>Cellulomonadaceae</taxon>
        <taxon>Cellulomonas</taxon>
    </lineage>
</organism>
<dbReference type="Proteomes" id="UP000315842">
    <property type="component" value="Unassembled WGS sequence"/>
</dbReference>
<sequence length="179" mass="17896">MSRQTPTRPGLAVLVAAVLVAALLAGAAVLVARRDTGPAAPSSDPAPSRPAPSSYADVDPDAYAAELLAAARAAHVAAGLPAWQDAPCVGDLARDRARALVGAELTHAPLKDVLTACAPLTTAAENLSRGAAPAADVVAAWDRSPGHRANLEDPALTGARAGCVHDGDQLVCSLVLVGP</sequence>
<dbReference type="Gene3D" id="3.40.33.10">
    <property type="entry name" value="CAP"/>
    <property type="match status" value="1"/>
</dbReference>
<keyword evidence="3" id="KW-1185">Reference proteome</keyword>
<dbReference type="AlphaFoldDB" id="A0A4Y3KDJ7"/>
<name>A0A4Y3KDJ7_CELUD</name>
<dbReference type="InterPro" id="IPR035940">
    <property type="entry name" value="CAP_sf"/>
</dbReference>
<accession>A0A4Y3KDJ7</accession>
<feature type="region of interest" description="Disordered" evidence="1">
    <location>
        <begin position="36"/>
        <end position="56"/>
    </location>
</feature>
<dbReference type="EMBL" id="BJLP01000046">
    <property type="protein sequence ID" value="GEA82067.1"/>
    <property type="molecule type" value="Genomic_DNA"/>
</dbReference>
<evidence type="ECO:0000313" key="2">
    <source>
        <dbReference type="EMBL" id="GEA82067.1"/>
    </source>
</evidence>
<feature type="compositionally biased region" description="Low complexity" evidence="1">
    <location>
        <begin position="38"/>
        <end position="56"/>
    </location>
</feature>
<evidence type="ECO:0008006" key="4">
    <source>
        <dbReference type="Google" id="ProtNLM"/>
    </source>
</evidence>
<proteinExistence type="predicted"/>
<reference evidence="2 3" key="1">
    <citation type="submission" date="2019-06" db="EMBL/GenBank/DDBJ databases">
        <title>Whole genome shotgun sequence of Cellulomonas uda NBRC 3747.</title>
        <authorList>
            <person name="Hosoyama A."/>
            <person name="Uohara A."/>
            <person name="Ohji S."/>
            <person name="Ichikawa N."/>
        </authorList>
    </citation>
    <scope>NUCLEOTIDE SEQUENCE [LARGE SCALE GENOMIC DNA]</scope>
    <source>
        <strain evidence="2 3">NBRC 3747</strain>
    </source>
</reference>
<gene>
    <name evidence="2" type="ORF">CUD01_25110</name>
</gene>
<dbReference type="RefSeq" id="WP_141321562.1">
    <property type="nucleotide sequence ID" value="NZ_BJLP01000046.1"/>
</dbReference>